<dbReference type="SUPFAM" id="SSF47095">
    <property type="entry name" value="HMG-box"/>
    <property type="match status" value="1"/>
</dbReference>
<evidence type="ECO:0000313" key="14">
    <source>
        <dbReference type="Proteomes" id="UP000612746"/>
    </source>
</evidence>
<feature type="domain" description="HMG box" evidence="12">
    <location>
        <begin position="409"/>
        <end position="477"/>
    </location>
</feature>
<dbReference type="SMART" id="SM00105">
    <property type="entry name" value="ArfGap"/>
    <property type="match status" value="1"/>
</dbReference>
<evidence type="ECO:0000259" key="11">
    <source>
        <dbReference type="PROSITE" id="PS50115"/>
    </source>
</evidence>
<dbReference type="InterPro" id="IPR051718">
    <property type="entry name" value="ARF_GTPase-activating"/>
</dbReference>
<dbReference type="InterPro" id="IPR001164">
    <property type="entry name" value="ArfGAP_dom"/>
</dbReference>
<protein>
    <submittedName>
        <fullName evidence="13">Uncharacterized protein</fullName>
    </submittedName>
</protein>
<sequence length="482" mass="52927">MSTRHSRTADKATNERNTKVLKALLQQPDNKYCADYPRWASWNIGVFVCIRCSGVHRSMGTHISKVKSVDLDTWLPDQVENMVKWGNARAALYWEANLKDRKPSESNIDGWIRAKYEHKRWSMKGPVPDPSTLVGGSETVSVTTQPSQQVQPVVAPKPKSSSDFANLDAFLGAAPSATPRVANSTSPTNQLHGANFFSMADEEIRHSSSAPVTPAQSRPDTPSSASIKSADNGGSKHNNLKSSILSLYNSPRANASAGGLSTQPTTTSYANNLGNYQQQLSGLAMGPPSGMIPQPPPQQANQYQNAWGGFQDASSQQAWSNNNDFTSFNQAPPAFQQQQNMPQGGQFFSTEYSNQPATSKTTSNRPNFDAFADLANFGKMPKESKKDTKVSKRADDGKKRRAKKDPSAPKRGLSAYMFFSQAHRKTVQEENPEAGFGQIGKILGDKWKAMTDKDKEPFVAQAETDKKRYEKEKAAHDGKDEE</sequence>
<feature type="domain" description="Arf-GAP" evidence="11">
    <location>
        <begin position="18"/>
        <end position="129"/>
    </location>
</feature>
<evidence type="ECO:0000256" key="4">
    <source>
        <dbReference type="ARBA" id="ARBA00022833"/>
    </source>
</evidence>
<keyword evidence="2" id="KW-0479">Metal-binding</keyword>
<dbReference type="Pfam" id="PF01412">
    <property type="entry name" value="ArfGap"/>
    <property type="match status" value="1"/>
</dbReference>
<name>A0A8H7UFB6_9FUNG</name>
<dbReference type="PROSITE" id="PS50118">
    <property type="entry name" value="HMG_BOX_2"/>
    <property type="match status" value="1"/>
</dbReference>
<comment type="similarity">
    <text evidence="7">Belongs to the NHP6 family.</text>
</comment>
<dbReference type="SUPFAM" id="SSF57863">
    <property type="entry name" value="ArfGap/RecO-like zinc finger"/>
    <property type="match status" value="1"/>
</dbReference>
<evidence type="ECO:0000256" key="5">
    <source>
        <dbReference type="ARBA" id="ARBA00023125"/>
    </source>
</evidence>
<evidence type="ECO:0000256" key="9">
    <source>
        <dbReference type="PROSITE-ProRule" id="PRU00288"/>
    </source>
</evidence>
<feature type="region of interest" description="Disordered" evidence="10">
    <location>
        <begin position="204"/>
        <end position="240"/>
    </location>
</feature>
<dbReference type="GO" id="GO:0003677">
    <property type="term" value="F:DNA binding"/>
    <property type="evidence" value="ECO:0007669"/>
    <property type="project" value="UniProtKB-UniRule"/>
</dbReference>
<evidence type="ECO:0000313" key="13">
    <source>
        <dbReference type="EMBL" id="KAG2179527.1"/>
    </source>
</evidence>
<dbReference type="Pfam" id="PF00505">
    <property type="entry name" value="HMG_box"/>
    <property type="match status" value="1"/>
</dbReference>
<organism evidence="13 14">
    <name type="scientific">Umbelopsis vinacea</name>
    <dbReference type="NCBI Taxonomy" id="44442"/>
    <lineage>
        <taxon>Eukaryota</taxon>
        <taxon>Fungi</taxon>
        <taxon>Fungi incertae sedis</taxon>
        <taxon>Mucoromycota</taxon>
        <taxon>Mucoromycotina</taxon>
        <taxon>Umbelopsidomycetes</taxon>
        <taxon>Umbelopsidales</taxon>
        <taxon>Umbelopsidaceae</taxon>
        <taxon>Umbelopsis</taxon>
    </lineage>
</organism>
<evidence type="ECO:0000256" key="3">
    <source>
        <dbReference type="ARBA" id="ARBA00022771"/>
    </source>
</evidence>
<feature type="region of interest" description="Disordered" evidence="10">
    <location>
        <begin position="453"/>
        <end position="482"/>
    </location>
</feature>
<dbReference type="GO" id="GO:0008270">
    <property type="term" value="F:zinc ion binding"/>
    <property type="evidence" value="ECO:0007669"/>
    <property type="project" value="UniProtKB-KW"/>
</dbReference>
<comment type="caution">
    <text evidence="13">The sequence shown here is derived from an EMBL/GenBank/DDBJ whole genome shotgun (WGS) entry which is preliminary data.</text>
</comment>
<dbReference type="AlphaFoldDB" id="A0A8H7UFB6"/>
<dbReference type="GO" id="GO:0005096">
    <property type="term" value="F:GTPase activator activity"/>
    <property type="evidence" value="ECO:0007669"/>
    <property type="project" value="UniProtKB-KW"/>
</dbReference>
<keyword evidence="3 9" id="KW-0863">Zinc-finger</keyword>
<feature type="DNA-binding region" description="HMG box" evidence="8">
    <location>
        <begin position="409"/>
        <end position="477"/>
    </location>
</feature>
<dbReference type="EMBL" id="JAEPRA010000010">
    <property type="protein sequence ID" value="KAG2179527.1"/>
    <property type="molecule type" value="Genomic_DNA"/>
</dbReference>
<evidence type="ECO:0000256" key="6">
    <source>
        <dbReference type="ARBA" id="ARBA00023242"/>
    </source>
</evidence>
<feature type="compositionally biased region" description="Low complexity" evidence="10">
    <location>
        <begin position="338"/>
        <end position="348"/>
    </location>
</feature>
<feature type="compositionally biased region" description="Polar residues" evidence="10">
    <location>
        <begin position="207"/>
        <end position="229"/>
    </location>
</feature>
<keyword evidence="6 8" id="KW-0539">Nucleus</keyword>
<evidence type="ECO:0000256" key="7">
    <source>
        <dbReference type="ARBA" id="ARBA00043963"/>
    </source>
</evidence>
<dbReference type="InterPro" id="IPR037278">
    <property type="entry name" value="ARFGAP/RecO"/>
</dbReference>
<dbReference type="FunFam" id="1.10.30.10:FF:000016">
    <property type="entry name" value="FACT complex subunit SSRP1"/>
    <property type="match status" value="1"/>
</dbReference>
<dbReference type="PROSITE" id="PS50115">
    <property type="entry name" value="ARFGAP"/>
    <property type="match status" value="1"/>
</dbReference>
<dbReference type="InterPro" id="IPR038508">
    <property type="entry name" value="ArfGAP_dom_sf"/>
</dbReference>
<feature type="compositionally biased region" description="Low complexity" evidence="10">
    <location>
        <begin position="139"/>
        <end position="159"/>
    </location>
</feature>
<dbReference type="PANTHER" id="PTHR45705">
    <property type="entry name" value="FI20236P1"/>
    <property type="match status" value="1"/>
</dbReference>
<feature type="compositionally biased region" description="Polar residues" evidence="10">
    <location>
        <begin position="349"/>
        <end position="366"/>
    </location>
</feature>
<evidence type="ECO:0000259" key="12">
    <source>
        <dbReference type="PROSITE" id="PS50118"/>
    </source>
</evidence>
<evidence type="ECO:0000256" key="1">
    <source>
        <dbReference type="ARBA" id="ARBA00022468"/>
    </source>
</evidence>
<evidence type="ECO:0000256" key="2">
    <source>
        <dbReference type="ARBA" id="ARBA00022723"/>
    </source>
</evidence>
<dbReference type="Proteomes" id="UP000612746">
    <property type="component" value="Unassembled WGS sequence"/>
</dbReference>
<evidence type="ECO:0000256" key="8">
    <source>
        <dbReference type="PROSITE-ProRule" id="PRU00267"/>
    </source>
</evidence>
<dbReference type="Gene3D" id="1.10.30.10">
    <property type="entry name" value="High mobility group box domain"/>
    <property type="match status" value="1"/>
</dbReference>
<keyword evidence="5 8" id="KW-0238">DNA-binding</keyword>
<feature type="region of interest" description="Disordered" evidence="10">
    <location>
        <begin position="123"/>
        <end position="159"/>
    </location>
</feature>
<dbReference type="GO" id="GO:0005737">
    <property type="term" value="C:cytoplasm"/>
    <property type="evidence" value="ECO:0007669"/>
    <property type="project" value="TreeGrafter"/>
</dbReference>
<keyword evidence="1" id="KW-0343">GTPase activation</keyword>
<dbReference type="OrthoDB" id="10266696at2759"/>
<dbReference type="InterPro" id="IPR036910">
    <property type="entry name" value="HMG_box_dom_sf"/>
</dbReference>
<dbReference type="InterPro" id="IPR009071">
    <property type="entry name" value="HMG_box_dom"/>
</dbReference>
<feature type="compositionally biased region" description="Basic and acidic residues" evidence="10">
    <location>
        <begin position="380"/>
        <end position="408"/>
    </location>
</feature>
<accession>A0A8H7UFB6</accession>
<dbReference type="SMART" id="SM00398">
    <property type="entry name" value="HMG"/>
    <property type="match status" value="1"/>
</dbReference>
<keyword evidence="14" id="KW-1185">Reference proteome</keyword>
<evidence type="ECO:0000256" key="10">
    <source>
        <dbReference type="SAM" id="MobiDB-lite"/>
    </source>
</evidence>
<dbReference type="PANTHER" id="PTHR45705:SF1">
    <property type="entry name" value="FI20236P1"/>
    <property type="match status" value="1"/>
</dbReference>
<dbReference type="PRINTS" id="PR00405">
    <property type="entry name" value="REVINTRACTNG"/>
</dbReference>
<dbReference type="FunFam" id="1.10.220.150:FF:000009">
    <property type="entry name" value="stromal membrane-associated protein 1 isoform X1"/>
    <property type="match status" value="1"/>
</dbReference>
<gene>
    <name evidence="13" type="ORF">INT44_006374</name>
</gene>
<dbReference type="Gene3D" id="1.10.220.150">
    <property type="entry name" value="Arf GTPase activating protein"/>
    <property type="match status" value="1"/>
</dbReference>
<keyword evidence="4" id="KW-0862">Zinc</keyword>
<dbReference type="CDD" id="cd01390">
    <property type="entry name" value="HMG-box_NHP6-like"/>
    <property type="match status" value="1"/>
</dbReference>
<dbReference type="InterPro" id="IPR044732">
    <property type="entry name" value="ArfGAP_SMAP1-like"/>
</dbReference>
<reference evidence="13" key="1">
    <citation type="submission" date="2020-12" db="EMBL/GenBank/DDBJ databases">
        <title>Metabolic potential, ecology and presence of endohyphal bacteria is reflected in genomic diversity of Mucoromycotina.</title>
        <authorList>
            <person name="Muszewska A."/>
            <person name="Okrasinska A."/>
            <person name="Steczkiewicz K."/>
            <person name="Drgas O."/>
            <person name="Orlowska M."/>
            <person name="Perlinska-Lenart U."/>
            <person name="Aleksandrzak-Piekarczyk T."/>
            <person name="Szatraj K."/>
            <person name="Zielenkiewicz U."/>
            <person name="Pilsyk S."/>
            <person name="Malc E."/>
            <person name="Mieczkowski P."/>
            <person name="Kruszewska J.S."/>
            <person name="Biernat P."/>
            <person name="Pawlowska J."/>
        </authorList>
    </citation>
    <scope>NUCLEOTIDE SEQUENCE</scope>
    <source>
        <strain evidence="13">WA0000051536</strain>
    </source>
</reference>
<dbReference type="CDD" id="cd08839">
    <property type="entry name" value="ArfGap_SMAP"/>
    <property type="match status" value="1"/>
</dbReference>
<proteinExistence type="inferred from homology"/>
<dbReference type="GO" id="GO:0005634">
    <property type="term" value="C:nucleus"/>
    <property type="evidence" value="ECO:0007669"/>
    <property type="project" value="UniProtKB-UniRule"/>
</dbReference>
<feature type="region of interest" description="Disordered" evidence="10">
    <location>
        <begin position="338"/>
        <end position="413"/>
    </location>
</feature>